<dbReference type="InterPro" id="IPR023811">
    <property type="entry name" value="CHP04076"/>
</dbReference>
<sequence>MEHVVIEVIESKCNCYRKGDKISIKNALIDMENTDNICVMALQSFFPFVFAARKGVTPEQMGFGEKLIVQCPDYCDEVIFQIKKI</sequence>
<dbReference type="EMBL" id="CP018335">
    <property type="protein sequence ID" value="APM38506.1"/>
    <property type="molecule type" value="Genomic_DNA"/>
</dbReference>
<protein>
    <submittedName>
        <fullName evidence="1">TIGR04076 family protein</fullName>
    </submittedName>
</protein>
<proteinExistence type="predicted"/>
<dbReference type="AlphaFoldDB" id="A0A1L5F667"/>
<reference evidence="1 2" key="1">
    <citation type="submission" date="2016-12" db="EMBL/GenBank/DDBJ databases">
        <title>Complete genome sequence of Clostridium kluyveri JZZ isolated from the pit mud of a Chinese flavor liquor-making factory.</title>
        <authorList>
            <person name="Wang Y."/>
        </authorList>
    </citation>
    <scope>NUCLEOTIDE SEQUENCE [LARGE SCALE GENOMIC DNA]</scope>
    <source>
        <strain evidence="1 2">JZZ</strain>
    </source>
</reference>
<name>A0A1L5F667_CLOKL</name>
<organism evidence="1 2">
    <name type="scientific">Clostridium kluyveri</name>
    <dbReference type="NCBI Taxonomy" id="1534"/>
    <lineage>
        <taxon>Bacteria</taxon>
        <taxon>Bacillati</taxon>
        <taxon>Bacillota</taxon>
        <taxon>Clostridia</taxon>
        <taxon>Eubacteriales</taxon>
        <taxon>Clostridiaceae</taxon>
        <taxon>Clostridium</taxon>
    </lineage>
</organism>
<dbReference type="Proteomes" id="UP000184604">
    <property type="component" value="Chromosome"/>
</dbReference>
<dbReference type="RefSeq" id="WP_012101509.1">
    <property type="nucleotide sequence ID" value="NZ_CP018335.1"/>
</dbReference>
<evidence type="ECO:0000313" key="1">
    <source>
        <dbReference type="EMBL" id="APM38506.1"/>
    </source>
</evidence>
<gene>
    <name evidence="1" type="ORF">BS101_07010</name>
</gene>
<dbReference type="OrthoDB" id="5432414at2"/>
<dbReference type="NCBIfam" id="TIGR04076">
    <property type="entry name" value="TIGR04076 family protein"/>
    <property type="match status" value="1"/>
</dbReference>
<accession>A0A1L5F667</accession>
<evidence type="ECO:0000313" key="2">
    <source>
        <dbReference type="Proteomes" id="UP000184604"/>
    </source>
</evidence>
<dbReference type="OMA" id="VQCPDYC"/>